<dbReference type="Pfam" id="PF00672">
    <property type="entry name" value="HAMP"/>
    <property type="match status" value="1"/>
</dbReference>
<feature type="transmembrane region" description="Helical" evidence="11">
    <location>
        <begin position="16"/>
        <end position="36"/>
    </location>
</feature>
<keyword evidence="8 10" id="KW-0807">Transducer</keyword>
<organism evidence="14 15">
    <name type="scientific">Peribacillus simplex</name>
    <dbReference type="NCBI Taxonomy" id="1478"/>
    <lineage>
        <taxon>Bacteria</taxon>
        <taxon>Bacillati</taxon>
        <taxon>Bacillota</taxon>
        <taxon>Bacilli</taxon>
        <taxon>Bacillales</taxon>
        <taxon>Bacillaceae</taxon>
        <taxon>Peribacillus</taxon>
    </lineage>
</organism>
<keyword evidence="2" id="KW-1003">Cell membrane</keyword>
<dbReference type="EMBL" id="LNNH01000025">
    <property type="protein sequence ID" value="KWW18000.1"/>
    <property type="molecule type" value="Genomic_DNA"/>
</dbReference>
<name>A0A109MXF1_9BACI</name>
<evidence type="ECO:0000259" key="13">
    <source>
        <dbReference type="PROSITE" id="PS50885"/>
    </source>
</evidence>
<evidence type="ECO:0000256" key="1">
    <source>
        <dbReference type="ARBA" id="ARBA00004651"/>
    </source>
</evidence>
<proteinExistence type="inferred from homology"/>
<dbReference type="AlphaFoldDB" id="A0A109MXF1"/>
<dbReference type="CDD" id="cd12912">
    <property type="entry name" value="PDC2_MCP_like"/>
    <property type="match status" value="1"/>
</dbReference>
<dbReference type="SUPFAM" id="SSF58104">
    <property type="entry name" value="Methyl-accepting chemotaxis protein (MCP) signaling domain"/>
    <property type="match status" value="1"/>
</dbReference>
<comment type="similarity">
    <text evidence="9">Belongs to the methyl-accepting chemotaxis (MCP) protein family.</text>
</comment>
<keyword evidence="4" id="KW-0145">Chemotaxis</keyword>
<dbReference type="GO" id="GO:0005886">
    <property type="term" value="C:plasma membrane"/>
    <property type="evidence" value="ECO:0007669"/>
    <property type="project" value="UniProtKB-SubCell"/>
</dbReference>
<dbReference type="SMART" id="SM00283">
    <property type="entry name" value="MA"/>
    <property type="match status" value="1"/>
</dbReference>
<protein>
    <recommendedName>
        <fullName evidence="16">Methyl-accepting chemotaxis protein</fullName>
    </recommendedName>
</protein>
<dbReference type="CDD" id="cd06225">
    <property type="entry name" value="HAMP"/>
    <property type="match status" value="1"/>
</dbReference>
<dbReference type="InterPro" id="IPR033479">
    <property type="entry name" value="dCache_1"/>
</dbReference>
<evidence type="ECO:0000256" key="8">
    <source>
        <dbReference type="ARBA" id="ARBA00023224"/>
    </source>
</evidence>
<evidence type="ECO:0000256" key="2">
    <source>
        <dbReference type="ARBA" id="ARBA00022475"/>
    </source>
</evidence>
<evidence type="ECO:0000313" key="15">
    <source>
        <dbReference type="Proteomes" id="UP000064189"/>
    </source>
</evidence>
<keyword evidence="15" id="KW-1185">Reference proteome</keyword>
<keyword evidence="5 11" id="KW-0812">Transmembrane</keyword>
<dbReference type="GO" id="GO:0007165">
    <property type="term" value="P:signal transduction"/>
    <property type="evidence" value="ECO:0007669"/>
    <property type="project" value="UniProtKB-KW"/>
</dbReference>
<dbReference type="Proteomes" id="UP000064189">
    <property type="component" value="Unassembled WGS sequence"/>
</dbReference>
<dbReference type="PANTHER" id="PTHR32089:SF114">
    <property type="entry name" value="METHYL-ACCEPTING CHEMOTAXIS PROTEIN MCPB"/>
    <property type="match status" value="1"/>
</dbReference>
<dbReference type="RefSeq" id="WP_061142641.1">
    <property type="nucleotide sequence ID" value="NZ_LNNH01000025.1"/>
</dbReference>
<evidence type="ECO:0000256" key="7">
    <source>
        <dbReference type="ARBA" id="ARBA00023136"/>
    </source>
</evidence>
<dbReference type="Gene3D" id="1.10.287.950">
    <property type="entry name" value="Methyl-accepting chemotaxis protein"/>
    <property type="match status" value="1"/>
</dbReference>
<keyword evidence="7 11" id="KW-0472">Membrane</keyword>
<dbReference type="SMART" id="SM00304">
    <property type="entry name" value="HAMP"/>
    <property type="match status" value="1"/>
</dbReference>
<comment type="subcellular location">
    <subcellularLocation>
        <location evidence="1">Cell membrane</location>
        <topology evidence="1">Multi-pass membrane protein</topology>
    </subcellularLocation>
</comment>
<feature type="domain" description="Methyl-accepting transducer" evidence="12">
    <location>
        <begin position="377"/>
        <end position="634"/>
    </location>
</feature>
<evidence type="ECO:0000256" key="11">
    <source>
        <dbReference type="SAM" id="Phobius"/>
    </source>
</evidence>
<dbReference type="Gene3D" id="3.30.450.20">
    <property type="entry name" value="PAS domain"/>
    <property type="match status" value="2"/>
</dbReference>
<keyword evidence="3" id="KW-0488">Methylation</keyword>
<evidence type="ECO:0008006" key="16">
    <source>
        <dbReference type="Google" id="ProtNLM"/>
    </source>
</evidence>
<evidence type="ECO:0000256" key="9">
    <source>
        <dbReference type="ARBA" id="ARBA00029447"/>
    </source>
</evidence>
<accession>A0A109MXF1</accession>
<feature type="transmembrane region" description="Helical" evidence="11">
    <location>
        <begin position="287"/>
        <end position="305"/>
    </location>
</feature>
<dbReference type="InterPro" id="IPR029151">
    <property type="entry name" value="Sensor-like_sf"/>
</dbReference>
<reference evidence="14 15" key="1">
    <citation type="submission" date="2015-11" db="EMBL/GenBank/DDBJ databases">
        <title>Genome Sequence of Bacillus simplex strain VanAntwerpen2.</title>
        <authorList>
            <person name="Couger M.B."/>
        </authorList>
    </citation>
    <scope>NUCLEOTIDE SEQUENCE [LARGE SCALE GENOMIC DNA]</scope>
    <source>
        <strain evidence="14 15">VanAntwerpen02</strain>
    </source>
</reference>
<feature type="domain" description="HAMP" evidence="13">
    <location>
        <begin position="306"/>
        <end position="358"/>
    </location>
</feature>
<evidence type="ECO:0000256" key="4">
    <source>
        <dbReference type="ARBA" id="ARBA00022500"/>
    </source>
</evidence>
<evidence type="ECO:0000256" key="6">
    <source>
        <dbReference type="ARBA" id="ARBA00022989"/>
    </source>
</evidence>
<dbReference type="PANTHER" id="PTHR32089">
    <property type="entry name" value="METHYL-ACCEPTING CHEMOTAXIS PROTEIN MCPB"/>
    <property type="match status" value="1"/>
</dbReference>
<dbReference type="CDD" id="cd11386">
    <property type="entry name" value="MCP_signal"/>
    <property type="match status" value="1"/>
</dbReference>
<dbReference type="SUPFAM" id="SSF103190">
    <property type="entry name" value="Sensory domain-like"/>
    <property type="match status" value="1"/>
</dbReference>
<dbReference type="PROSITE" id="PS50885">
    <property type="entry name" value="HAMP"/>
    <property type="match status" value="1"/>
</dbReference>
<gene>
    <name evidence="14" type="ORF">AS888_21075</name>
</gene>
<dbReference type="CDD" id="cd12913">
    <property type="entry name" value="PDC1_MCP_like"/>
    <property type="match status" value="1"/>
</dbReference>
<dbReference type="Pfam" id="PF00015">
    <property type="entry name" value="MCPsignal"/>
    <property type="match status" value="1"/>
</dbReference>
<sequence>MQKMTDWYFNSLKKQILIPFLALIMISGLAIAYMSYKNSIELTTDELTGTTEEQVKSMNESFEIFFKKTEDQLDRLSKYPRMSTYEKDPESIIDEFSHTQSSNSEINGLYLGTEKGGKTIIFPKAELPADFDPRQREWYQAALKEKNETIWTEPYTDQATNKLVITAAKAIYDGDRLIGVLGVDISIDTLVKMVNQTKFGETGYSVLLDEKGAFVTHPDKEKIQQDISKENIFKKMKSESGSMLEEYEGKKRIIGYATNPTTGWRIAGLMDENEVIVRASPMIKDNIITLLIVFTVTALSAIFITRSLTNPIKNLQGSIRKMAGGDFTAINSISRTDEIGQLAEDTNMMARNMSQMLGKVNTLSDKVSDSSMTLVASAEENSAAANEVALTMEQIASGAIDQIEVGQNNEKAVKLLADKINDLDAETSKMALESDNMFKASENGITQVRDLKQQFNETSLISNKLGTAVKSLDARSHDISAIVKTISGIAGQTNLLALNAAIEAARAGEHGKGFAVVADEVKKLAEQTEHSLKEISEIIQAMQADTSNTVQLIDQVNQKIHHQDTSVTDTENAFSHIATIIENTFSNFDEMKTMMNDMVSEVTRMSGNAEQLNSISQETAAGTEEVSASIEQTNASMEQLNALASDLDTLSQEMHKEIRKFIF</sequence>
<dbReference type="PROSITE" id="PS50111">
    <property type="entry name" value="CHEMOTAXIS_TRANSDUC_2"/>
    <property type="match status" value="1"/>
</dbReference>
<dbReference type="Pfam" id="PF02743">
    <property type="entry name" value="dCache_1"/>
    <property type="match status" value="1"/>
</dbReference>
<dbReference type="GO" id="GO:0006935">
    <property type="term" value="P:chemotaxis"/>
    <property type="evidence" value="ECO:0007669"/>
    <property type="project" value="UniProtKB-KW"/>
</dbReference>
<keyword evidence="6 11" id="KW-1133">Transmembrane helix</keyword>
<dbReference type="InterPro" id="IPR004089">
    <property type="entry name" value="MCPsignal_dom"/>
</dbReference>
<evidence type="ECO:0000256" key="5">
    <source>
        <dbReference type="ARBA" id="ARBA00022692"/>
    </source>
</evidence>
<evidence type="ECO:0000313" key="14">
    <source>
        <dbReference type="EMBL" id="KWW18000.1"/>
    </source>
</evidence>
<evidence type="ECO:0000256" key="10">
    <source>
        <dbReference type="PROSITE-ProRule" id="PRU00284"/>
    </source>
</evidence>
<dbReference type="Gene3D" id="6.10.340.10">
    <property type="match status" value="1"/>
</dbReference>
<evidence type="ECO:0000256" key="3">
    <source>
        <dbReference type="ARBA" id="ARBA00022481"/>
    </source>
</evidence>
<comment type="caution">
    <text evidence="14">The sequence shown here is derived from an EMBL/GenBank/DDBJ whole genome shotgun (WGS) entry which is preliminary data.</text>
</comment>
<dbReference type="InterPro" id="IPR003660">
    <property type="entry name" value="HAMP_dom"/>
</dbReference>
<evidence type="ECO:0000259" key="12">
    <source>
        <dbReference type="PROSITE" id="PS50111"/>
    </source>
</evidence>